<organism evidence="2 3">
    <name type="scientific">Allacma fusca</name>
    <dbReference type="NCBI Taxonomy" id="39272"/>
    <lineage>
        <taxon>Eukaryota</taxon>
        <taxon>Metazoa</taxon>
        <taxon>Ecdysozoa</taxon>
        <taxon>Arthropoda</taxon>
        <taxon>Hexapoda</taxon>
        <taxon>Collembola</taxon>
        <taxon>Symphypleona</taxon>
        <taxon>Sminthuridae</taxon>
        <taxon>Allacma</taxon>
    </lineage>
</organism>
<protein>
    <submittedName>
        <fullName evidence="2">Uncharacterized protein</fullName>
    </submittedName>
</protein>
<sequence length="246" mass="26992">MNRPMSSSRSRRSLTPQDRLASHTEEEEKMAPCAEEPVLPRRPIPDLESPIKNINIIGSTPPSSAFSSKSSSMENILNAGSLESAVKDLGQKKTRQKPTPLKFYTTTSAPDFARLTSQLSLPTSGSVRGSTRGLTILSPMTPSPGPLTGSPNSGQQSYSSTESYLESFLSDMTMTYVNIRSRQNKTIQLPKLVRTVKSPNATNFFNYSSSVSSTSESVFKHETQVGPDLAKEWVKKCQLRSKKVNL</sequence>
<gene>
    <name evidence="2" type="ORF">AFUS01_LOCUS3158</name>
</gene>
<feature type="compositionally biased region" description="Low complexity" evidence="1">
    <location>
        <begin position="59"/>
        <end position="72"/>
    </location>
</feature>
<comment type="caution">
    <text evidence="2">The sequence shown here is derived from an EMBL/GenBank/DDBJ whole genome shotgun (WGS) entry which is preliminary data.</text>
</comment>
<proteinExistence type="predicted"/>
<feature type="region of interest" description="Disordered" evidence="1">
    <location>
        <begin position="122"/>
        <end position="158"/>
    </location>
</feature>
<dbReference type="EMBL" id="CAJVCH010018685">
    <property type="protein sequence ID" value="CAG7686135.1"/>
    <property type="molecule type" value="Genomic_DNA"/>
</dbReference>
<feature type="region of interest" description="Disordered" evidence="1">
    <location>
        <begin position="1"/>
        <end position="72"/>
    </location>
</feature>
<reference evidence="2" key="1">
    <citation type="submission" date="2021-06" db="EMBL/GenBank/DDBJ databases">
        <authorList>
            <person name="Hodson N. C."/>
            <person name="Mongue J. A."/>
            <person name="Jaron S. K."/>
        </authorList>
    </citation>
    <scope>NUCLEOTIDE SEQUENCE</scope>
</reference>
<dbReference type="Proteomes" id="UP000708208">
    <property type="component" value="Unassembled WGS sequence"/>
</dbReference>
<evidence type="ECO:0000256" key="1">
    <source>
        <dbReference type="SAM" id="MobiDB-lite"/>
    </source>
</evidence>
<name>A0A8J2NKW0_9HEXA</name>
<feature type="compositionally biased region" description="Basic and acidic residues" evidence="1">
    <location>
        <begin position="20"/>
        <end position="30"/>
    </location>
</feature>
<accession>A0A8J2NKW0</accession>
<dbReference type="AlphaFoldDB" id="A0A8J2NKW0"/>
<feature type="compositionally biased region" description="Polar residues" evidence="1">
    <location>
        <begin position="149"/>
        <end position="158"/>
    </location>
</feature>
<keyword evidence="3" id="KW-1185">Reference proteome</keyword>
<evidence type="ECO:0000313" key="2">
    <source>
        <dbReference type="EMBL" id="CAG7686135.1"/>
    </source>
</evidence>
<feature type="compositionally biased region" description="Polar residues" evidence="1">
    <location>
        <begin position="122"/>
        <end position="133"/>
    </location>
</feature>
<evidence type="ECO:0000313" key="3">
    <source>
        <dbReference type="Proteomes" id="UP000708208"/>
    </source>
</evidence>